<name>A0A4U6WEN6_SETVI</name>
<dbReference type="AlphaFoldDB" id="A0A4U6WEN6"/>
<feature type="chain" id="PRO_5020660412" description="Secreted protein" evidence="1">
    <location>
        <begin position="18"/>
        <end position="81"/>
    </location>
</feature>
<sequence length="81" mass="9042">MAMVRCMALFALRGARGQQFCSATAFPPFLLPTSFCMAMVRCMALFALRGADSSLACVRGNCFIFVWHLFHFRLLPARSDS</sequence>
<dbReference type="Gramene" id="TKW41082">
    <property type="protein sequence ID" value="TKW41082"/>
    <property type="gene ID" value="SEVIR_1G290833v2"/>
</dbReference>
<keyword evidence="3" id="KW-1185">Reference proteome</keyword>
<keyword evidence="1" id="KW-0732">Signal</keyword>
<evidence type="ECO:0000313" key="3">
    <source>
        <dbReference type="Proteomes" id="UP000298652"/>
    </source>
</evidence>
<dbReference type="EMBL" id="CM016552">
    <property type="protein sequence ID" value="TKW41082.1"/>
    <property type="molecule type" value="Genomic_DNA"/>
</dbReference>
<gene>
    <name evidence="2" type="ORF">SEVIR_1G290833v2</name>
</gene>
<protein>
    <recommendedName>
        <fullName evidence="4">Secreted protein</fullName>
    </recommendedName>
</protein>
<accession>A0A4U6WEN6</accession>
<dbReference type="Proteomes" id="UP000298652">
    <property type="component" value="Chromosome 1"/>
</dbReference>
<organism evidence="2 3">
    <name type="scientific">Setaria viridis</name>
    <name type="common">Green bristlegrass</name>
    <name type="synonym">Setaria italica subsp. viridis</name>
    <dbReference type="NCBI Taxonomy" id="4556"/>
    <lineage>
        <taxon>Eukaryota</taxon>
        <taxon>Viridiplantae</taxon>
        <taxon>Streptophyta</taxon>
        <taxon>Embryophyta</taxon>
        <taxon>Tracheophyta</taxon>
        <taxon>Spermatophyta</taxon>
        <taxon>Magnoliopsida</taxon>
        <taxon>Liliopsida</taxon>
        <taxon>Poales</taxon>
        <taxon>Poaceae</taxon>
        <taxon>PACMAD clade</taxon>
        <taxon>Panicoideae</taxon>
        <taxon>Panicodae</taxon>
        <taxon>Paniceae</taxon>
        <taxon>Cenchrinae</taxon>
        <taxon>Setaria</taxon>
    </lineage>
</organism>
<proteinExistence type="predicted"/>
<reference evidence="2" key="1">
    <citation type="submission" date="2019-03" db="EMBL/GenBank/DDBJ databases">
        <title>WGS assembly of Setaria viridis.</title>
        <authorList>
            <person name="Huang P."/>
            <person name="Jenkins J."/>
            <person name="Grimwood J."/>
            <person name="Barry K."/>
            <person name="Healey A."/>
            <person name="Mamidi S."/>
            <person name="Sreedasyam A."/>
            <person name="Shu S."/>
            <person name="Feldman M."/>
            <person name="Wu J."/>
            <person name="Yu Y."/>
            <person name="Chen C."/>
            <person name="Johnson J."/>
            <person name="Rokhsar D."/>
            <person name="Baxter I."/>
            <person name="Schmutz J."/>
            <person name="Brutnell T."/>
            <person name="Kellogg E."/>
        </authorList>
    </citation>
    <scope>NUCLEOTIDE SEQUENCE [LARGE SCALE GENOMIC DNA]</scope>
</reference>
<evidence type="ECO:0008006" key="4">
    <source>
        <dbReference type="Google" id="ProtNLM"/>
    </source>
</evidence>
<evidence type="ECO:0000256" key="1">
    <source>
        <dbReference type="SAM" id="SignalP"/>
    </source>
</evidence>
<feature type="signal peptide" evidence="1">
    <location>
        <begin position="1"/>
        <end position="17"/>
    </location>
</feature>
<evidence type="ECO:0000313" key="2">
    <source>
        <dbReference type="EMBL" id="TKW41082.1"/>
    </source>
</evidence>